<comment type="caution">
    <text evidence="6">The sequence shown here is derived from an EMBL/GenBank/DDBJ whole genome shotgun (WGS) entry which is preliminary data.</text>
</comment>
<accession>A0A0F9FDY9</accession>
<feature type="domain" description="HhH-GPD" evidence="5">
    <location>
        <begin position="48"/>
        <end position="202"/>
    </location>
</feature>
<organism evidence="6">
    <name type="scientific">marine sediment metagenome</name>
    <dbReference type="NCBI Taxonomy" id="412755"/>
    <lineage>
        <taxon>unclassified sequences</taxon>
        <taxon>metagenomes</taxon>
        <taxon>ecological metagenomes</taxon>
    </lineage>
</organism>
<evidence type="ECO:0000256" key="2">
    <source>
        <dbReference type="ARBA" id="ARBA00022763"/>
    </source>
</evidence>
<evidence type="ECO:0000259" key="5">
    <source>
        <dbReference type="SMART" id="SM00478"/>
    </source>
</evidence>
<proteinExistence type="inferred from homology"/>
<sequence length="203" mass="23628">MNAKIRAVLNHFQKTDPILFSIAKRVDIEQIKSRETEDYFHSLCHEIIGQQLAKNAACAIFDRFKKLFPSERITPEETIKLTEETIRNVGASWSKARFIKDLAQEVVDGTLNLKDLRRLDDWQVVENLTKVKGIGPWTAQMFLMFTLGREDIFSHGDLGLKKAIIKLYSLNENTTQDEIEEITKKWSPYRTYACQILWKYSDI</sequence>
<comment type="similarity">
    <text evidence="1">Belongs to the alkylbase DNA glycosidase AlkA family.</text>
</comment>
<dbReference type="PANTHER" id="PTHR43003">
    <property type="entry name" value="DNA-3-METHYLADENINE GLYCOSYLASE"/>
    <property type="match status" value="1"/>
</dbReference>
<dbReference type="Gene3D" id="1.10.1670.40">
    <property type="match status" value="1"/>
</dbReference>
<evidence type="ECO:0000313" key="6">
    <source>
        <dbReference type="EMBL" id="KKL84463.1"/>
    </source>
</evidence>
<dbReference type="InterPro" id="IPR003265">
    <property type="entry name" value="HhH-GPD_domain"/>
</dbReference>
<dbReference type="InterPro" id="IPR051912">
    <property type="entry name" value="Alkylbase_DNA_Glycosylase/TA"/>
</dbReference>
<dbReference type="InterPro" id="IPR003583">
    <property type="entry name" value="Hlx-hairpin-Hlx_DNA-bd_motif"/>
</dbReference>
<dbReference type="EMBL" id="LAZR01021690">
    <property type="protein sequence ID" value="KKL84463.1"/>
    <property type="molecule type" value="Genomic_DNA"/>
</dbReference>
<feature type="domain" description="Helix-hairpin-helix DNA-binding motif class 1" evidence="4">
    <location>
        <begin position="126"/>
        <end position="145"/>
    </location>
</feature>
<evidence type="ECO:0000256" key="1">
    <source>
        <dbReference type="ARBA" id="ARBA00010817"/>
    </source>
</evidence>
<dbReference type="SMART" id="SM00278">
    <property type="entry name" value="HhH1"/>
    <property type="match status" value="1"/>
</dbReference>
<keyword evidence="2" id="KW-0227">DNA damage</keyword>
<dbReference type="GO" id="GO:0008725">
    <property type="term" value="F:DNA-3-methyladenine glycosylase activity"/>
    <property type="evidence" value="ECO:0007669"/>
    <property type="project" value="TreeGrafter"/>
</dbReference>
<dbReference type="Gene3D" id="1.10.340.30">
    <property type="entry name" value="Hypothetical protein, domain 2"/>
    <property type="match status" value="1"/>
</dbReference>
<name>A0A0F9FDY9_9ZZZZ</name>
<gene>
    <name evidence="6" type="ORF">LCGC14_1964500</name>
</gene>
<dbReference type="GO" id="GO:0032131">
    <property type="term" value="F:alkylated DNA binding"/>
    <property type="evidence" value="ECO:0007669"/>
    <property type="project" value="TreeGrafter"/>
</dbReference>
<reference evidence="6" key="1">
    <citation type="journal article" date="2015" name="Nature">
        <title>Complex archaea that bridge the gap between prokaryotes and eukaryotes.</title>
        <authorList>
            <person name="Spang A."/>
            <person name="Saw J.H."/>
            <person name="Jorgensen S.L."/>
            <person name="Zaremba-Niedzwiedzka K."/>
            <person name="Martijn J."/>
            <person name="Lind A.E."/>
            <person name="van Eijk R."/>
            <person name="Schleper C."/>
            <person name="Guy L."/>
            <person name="Ettema T.J."/>
        </authorList>
    </citation>
    <scope>NUCLEOTIDE SEQUENCE</scope>
</reference>
<dbReference type="GO" id="GO:0043916">
    <property type="term" value="F:DNA-7-methylguanine glycosylase activity"/>
    <property type="evidence" value="ECO:0007669"/>
    <property type="project" value="TreeGrafter"/>
</dbReference>
<dbReference type="GO" id="GO:0006307">
    <property type="term" value="P:DNA alkylation repair"/>
    <property type="evidence" value="ECO:0007669"/>
    <property type="project" value="TreeGrafter"/>
</dbReference>
<dbReference type="PANTHER" id="PTHR43003:SF5">
    <property type="entry name" value="DNA-3-METHYLADENINE GLYCOSYLASE"/>
    <property type="match status" value="1"/>
</dbReference>
<dbReference type="GO" id="GO:0005737">
    <property type="term" value="C:cytoplasm"/>
    <property type="evidence" value="ECO:0007669"/>
    <property type="project" value="TreeGrafter"/>
</dbReference>
<keyword evidence="3" id="KW-0234">DNA repair</keyword>
<evidence type="ECO:0008006" key="7">
    <source>
        <dbReference type="Google" id="ProtNLM"/>
    </source>
</evidence>
<dbReference type="GO" id="GO:0006285">
    <property type="term" value="P:base-excision repair, AP site formation"/>
    <property type="evidence" value="ECO:0007669"/>
    <property type="project" value="TreeGrafter"/>
</dbReference>
<evidence type="ECO:0000256" key="3">
    <source>
        <dbReference type="ARBA" id="ARBA00023204"/>
    </source>
</evidence>
<dbReference type="SMART" id="SM00478">
    <property type="entry name" value="ENDO3c"/>
    <property type="match status" value="1"/>
</dbReference>
<protein>
    <recommendedName>
        <fullName evidence="7">HhH-GPD domain-containing protein</fullName>
    </recommendedName>
</protein>
<dbReference type="FunFam" id="1.10.340.30:FF:000004">
    <property type="entry name" value="DNA-3-methyladenine glycosylase II"/>
    <property type="match status" value="1"/>
</dbReference>
<dbReference type="SUPFAM" id="SSF48150">
    <property type="entry name" value="DNA-glycosylase"/>
    <property type="match status" value="1"/>
</dbReference>
<dbReference type="Pfam" id="PF00730">
    <property type="entry name" value="HhH-GPD"/>
    <property type="match status" value="1"/>
</dbReference>
<dbReference type="CDD" id="cd00056">
    <property type="entry name" value="ENDO3c"/>
    <property type="match status" value="1"/>
</dbReference>
<dbReference type="GO" id="GO:0032993">
    <property type="term" value="C:protein-DNA complex"/>
    <property type="evidence" value="ECO:0007669"/>
    <property type="project" value="TreeGrafter"/>
</dbReference>
<dbReference type="InterPro" id="IPR011257">
    <property type="entry name" value="DNA_glycosylase"/>
</dbReference>
<dbReference type="AlphaFoldDB" id="A0A0F9FDY9"/>
<evidence type="ECO:0000259" key="4">
    <source>
        <dbReference type="SMART" id="SM00278"/>
    </source>
</evidence>